<evidence type="ECO:0000259" key="3">
    <source>
        <dbReference type="Pfam" id="PF02230"/>
    </source>
</evidence>
<dbReference type="GO" id="GO:0016787">
    <property type="term" value="F:hydrolase activity"/>
    <property type="evidence" value="ECO:0007669"/>
    <property type="project" value="UniProtKB-KW"/>
</dbReference>
<dbReference type="Pfam" id="PF02230">
    <property type="entry name" value="Abhydrolase_2"/>
    <property type="match status" value="2"/>
</dbReference>
<comment type="similarity">
    <text evidence="1">Belongs to the AB hydrolase superfamily. AB hydrolase 2 family.</text>
</comment>
<dbReference type="EMBL" id="CAUJNA010003751">
    <property type="protein sequence ID" value="CAJ1409113.1"/>
    <property type="molecule type" value="Genomic_DNA"/>
</dbReference>
<name>A0AA36JMT2_9DINO</name>
<dbReference type="Proteomes" id="UP001178507">
    <property type="component" value="Unassembled WGS sequence"/>
</dbReference>
<gene>
    <name evidence="4" type="ORF">EVOR1521_LOCUS30291</name>
</gene>
<dbReference type="InterPro" id="IPR029058">
    <property type="entry name" value="AB_hydrolase_fold"/>
</dbReference>
<reference evidence="4" key="1">
    <citation type="submission" date="2023-08" db="EMBL/GenBank/DDBJ databases">
        <authorList>
            <person name="Chen Y."/>
            <person name="Shah S."/>
            <person name="Dougan E. K."/>
            <person name="Thang M."/>
            <person name="Chan C."/>
        </authorList>
    </citation>
    <scope>NUCLEOTIDE SEQUENCE</scope>
</reference>
<dbReference type="AlphaFoldDB" id="A0AA36JMT2"/>
<dbReference type="Gene3D" id="3.40.50.1820">
    <property type="entry name" value="alpha/beta hydrolase"/>
    <property type="match status" value="2"/>
</dbReference>
<keyword evidence="5" id="KW-1185">Reference proteome</keyword>
<dbReference type="SUPFAM" id="SSF53474">
    <property type="entry name" value="alpha/beta-Hydrolases"/>
    <property type="match status" value="2"/>
</dbReference>
<organism evidence="4 5">
    <name type="scientific">Effrenium voratum</name>
    <dbReference type="NCBI Taxonomy" id="2562239"/>
    <lineage>
        <taxon>Eukaryota</taxon>
        <taxon>Sar</taxon>
        <taxon>Alveolata</taxon>
        <taxon>Dinophyceae</taxon>
        <taxon>Suessiales</taxon>
        <taxon>Symbiodiniaceae</taxon>
        <taxon>Effrenium</taxon>
    </lineage>
</organism>
<comment type="caution">
    <text evidence="4">The sequence shown here is derived from an EMBL/GenBank/DDBJ whole genome shotgun (WGS) entry which is preliminary data.</text>
</comment>
<feature type="domain" description="Phospholipase/carboxylesterase/thioesterase" evidence="3">
    <location>
        <begin position="284"/>
        <end position="397"/>
    </location>
</feature>
<dbReference type="InterPro" id="IPR003140">
    <property type="entry name" value="PLipase/COase/thioEstase"/>
</dbReference>
<keyword evidence="2" id="KW-0378">Hydrolase</keyword>
<proteinExistence type="inferred from homology"/>
<evidence type="ECO:0000313" key="5">
    <source>
        <dbReference type="Proteomes" id="UP001178507"/>
    </source>
</evidence>
<feature type="domain" description="Phospholipase/carboxylesterase/thioesterase" evidence="3">
    <location>
        <begin position="3"/>
        <end position="206"/>
    </location>
</feature>
<dbReference type="InterPro" id="IPR050565">
    <property type="entry name" value="LYPA1-2/EST-like"/>
</dbReference>
<accession>A0AA36JMT2</accession>
<protein>
    <recommendedName>
        <fullName evidence="3">Phospholipase/carboxylesterase/thioesterase domain-containing protein</fullName>
    </recommendedName>
</protein>
<evidence type="ECO:0000313" key="4">
    <source>
        <dbReference type="EMBL" id="CAJ1409113.1"/>
    </source>
</evidence>
<evidence type="ECO:0000256" key="2">
    <source>
        <dbReference type="ARBA" id="ARBA00022801"/>
    </source>
</evidence>
<evidence type="ECO:0000256" key="1">
    <source>
        <dbReference type="ARBA" id="ARBA00006499"/>
    </source>
</evidence>
<dbReference type="PANTHER" id="PTHR10655">
    <property type="entry name" value="LYSOPHOSPHOLIPASE-RELATED"/>
    <property type="match status" value="1"/>
</dbReference>
<dbReference type="PANTHER" id="PTHR10655:SF17">
    <property type="entry name" value="LYSOPHOSPHOLIPASE-LIKE PROTEIN 1"/>
    <property type="match status" value="1"/>
</dbReference>
<sequence length="409" mass="44133">METSALVIWLHGLQSCGNHIQQLLVATRIRHNIPWVKWLLPESDIAELTVMPGKAVKCWFDLHQQPVVEGQYHGRMQESVACIHDLLHSAIDRGFPPHRIVLCGFSQGGTLALQAGLSFPSSLAGICTVAGWTSADLPANSKESQVPILLCHGSEDSMVPIQVARNSCAALTKAGYKNVNLVTFKGLRHQFITMQFQDIMDFLHQVIPQRLDSPKTPALVTSPCGCVVWMHDASIVGEVQEEVLAERLQDSLPGVQLILQTLPPQEEGRSFGKILLQEVTLQLQKAGDRGIALPSIVLGGFGAGGTAALLGLLFPKLGGLVSSSGFIADGFPEQAGAGDDQLILLTHGIEDKVVPIESARKQWRALEAHGYRGVTFNSFTGLGHEFTMGVWDHIIEFAAAALEGPLSAS</sequence>